<dbReference type="InterPro" id="IPR013083">
    <property type="entry name" value="Znf_RING/FYVE/PHD"/>
</dbReference>
<evidence type="ECO:0000256" key="2">
    <source>
        <dbReference type="ARBA" id="ARBA00004141"/>
    </source>
</evidence>
<keyword evidence="8" id="KW-0833">Ubl conjugation pathway</keyword>
<keyword evidence="10 15" id="KW-1133">Transmembrane helix</keyword>
<dbReference type="Gene3D" id="3.30.40.10">
    <property type="entry name" value="Zinc/RING finger domain, C3HC4 (zinc finger)"/>
    <property type="match status" value="1"/>
</dbReference>
<evidence type="ECO:0000313" key="17">
    <source>
        <dbReference type="EMBL" id="GJE92241.1"/>
    </source>
</evidence>
<keyword evidence="9" id="KW-0862">Zinc</keyword>
<evidence type="ECO:0000256" key="11">
    <source>
        <dbReference type="ARBA" id="ARBA00023136"/>
    </source>
</evidence>
<feature type="domain" description="RING-type" evidence="16">
    <location>
        <begin position="493"/>
        <end position="580"/>
    </location>
</feature>
<keyword evidence="13" id="KW-0175">Coiled coil</keyword>
<dbReference type="GO" id="GO:0061630">
    <property type="term" value="F:ubiquitin protein ligase activity"/>
    <property type="evidence" value="ECO:0007669"/>
    <property type="project" value="UniProtKB-EC"/>
</dbReference>
<dbReference type="OrthoDB" id="8062037at2759"/>
<comment type="caution">
    <text evidence="17">The sequence shown here is derived from an EMBL/GenBank/DDBJ whole genome shotgun (WGS) entry which is preliminary data.</text>
</comment>
<evidence type="ECO:0000256" key="13">
    <source>
        <dbReference type="SAM" id="Coils"/>
    </source>
</evidence>
<dbReference type="EMBL" id="BPQB01000025">
    <property type="protein sequence ID" value="GJE92241.1"/>
    <property type="molecule type" value="Genomic_DNA"/>
</dbReference>
<dbReference type="PANTHER" id="PTHR45977:SF4">
    <property type="entry name" value="RING-TYPE DOMAIN-CONTAINING PROTEIN"/>
    <property type="match status" value="1"/>
</dbReference>
<evidence type="ECO:0000256" key="10">
    <source>
        <dbReference type="ARBA" id="ARBA00022989"/>
    </source>
</evidence>
<comment type="catalytic activity">
    <reaction evidence="1">
        <text>S-ubiquitinyl-[E2 ubiquitin-conjugating enzyme]-L-cysteine + [acceptor protein]-L-lysine = [E2 ubiquitin-conjugating enzyme]-L-cysteine + N(6)-ubiquitinyl-[acceptor protein]-L-lysine.</text>
        <dbReference type="EC" id="2.3.2.27"/>
    </reaction>
</comment>
<feature type="transmembrane region" description="Helical" evidence="15">
    <location>
        <begin position="330"/>
        <end position="350"/>
    </location>
</feature>
<feature type="compositionally biased region" description="Basic residues" evidence="14">
    <location>
        <begin position="435"/>
        <end position="450"/>
    </location>
</feature>
<keyword evidence="7 12" id="KW-0863">Zinc-finger</keyword>
<feature type="region of interest" description="Disordered" evidence="14">
    <location>
        <begin position="19"/>
        <end position="50"/>
    </location>
</feature>
<protein>
    <recommendedName>
        <fullName evidence="3">RING-type E3 ubiquitin transferase</fullName>
        <ecNumber evidence="3">2.3.2.27</ecNumber>
    </recommendedName>
</protein>
<proteinExistence type="predicted"/>
<comment type="subcellular location">
    <subcellularLocation>
        <location evidence="2">Membrane</location>
        <topology evidence="2">Multi-pass membrane protein</topology>
    </subcellularLocation>
</comment>
<feature type="region of interest" description="Disordered" evidence="14">
    <location>
        <begin position="405"/>
        <end position="473"/>
    </location>
</feature>
<keyword evidence="4" id="KW-0808">Transferase</keyword>
<feature type="region of interest" description="Disordered" evidence="14">
    <location>
        <begin position="65"/>
        <end position="93"/>
    </location>
</feature>
<evidence type="ECO:0000256" key="14">
    <source>
        <dbReference type="SAM" id="MobiDB-lite"/>
    </source>
</evidence>
<evidence type="ECO:0000259" key="16">
    <source>
        <dbReference type="PROSITE" id="PS50089"/>
    </source>
</evidence>
<feature type="region of interest" description="Disordered" evidence="14">
    <location>
        <begin position="240"/>
        <end position="284"/>
    </location>
</feature>
<evidence type="ECO:0000256" key="8">
    <source>
        <dbReference type="ARBA" id="ARBA00022786"/>
    </source>
</evidence>
<evidence type="ECO:0000256" key="3">
    <source>
        <dbReference type="ARBA" id="ARBA00012483"/>
    </source>
</evidence>
<feature type="compositionally biased region" description="Polar residues" evidence="14">
    <location>
        <begin position="251"/>
        <end position="263"/>
    </location>
</feature>
<evidence type="ECO:0000256" key="12">
    <source>
        <dbReference type="PROSITE-ProRule" id="PRU00175"/>
    </source>
</evidence>
<feature type="compositionally biased region" description="Basic and acidic residues" evidence="14">
    <location>
        <begin position="451"/>
        <end position="473"/>
    </location>
</feature>
<dbReference type="InterPro" id="IPR001841">
    <property type="entry name" value="Znf_RING"/>
</dbReference>
<accession>A0A9P3GCA0</accession>
<gene>
    <name evidence="17" type="ORF">PsYK624_083940</name>
</gene>
<keyword evidence="18" id="KW-1185">Reference proteome</keyword>
<dbReference type="GO" id="GO:0006511">
    <property type="term" value="P:ubiquitin-dependent protein catabolic process"/>
    <property type="evidence" value="ECO:0007669"/>
    <property type="project" value="TreeGrafter"/>
</dbReference>
<dbReference type="CDD" id="cd16448">
    <property type="entry name" value="RING-H2"/>
    <property type="match status" value="1"/>
</dbReference>
<evidence type="ECO:0000256" key="5">
    <source>
        <dbReference type="ARBA" id="ARBA00022692"/>
    </source>
</evidence>
<dbReference type="PROSITE" id="PS50089">
    <property type="entry name" value="ZF_RING_2"/>
    <property type="match status" value="1"/>
</dbReference>
<name>A0A9P3GCA0_9APHY</name>
<keyword evidence="5 15" id="KW-0812">Transmembrane</keyword>
<feature type="transmembrane region" description="Helical" evidence="15">
    <location>
        <begin position="300"/>
        <end position="318"/>
    </location>
</feature>
<feature type="transmembrane region" description="Helical" evidence="15">
    <location>
        <begin position="163"/>
        <end position="184"/>
    </location>
</feature>
<evidence type="ECO:0000313" key="18">
    <source>
        <dbReference type="Proteomes" id="UP000703269"/>
    </source>
</evidence>
<dbReference type="GO" id="GO:0016567">
    <property type="term" value="P:protein ubiquitination"/>
    <property type="evidence" value="ECO:0007669"/>
    <property type="project" value="TreeGrafter"/>
</dbReference>
<evidence type="ECO:0000256" key="15">
    <source>
        <dbReference type="SAM" id="Phobius"/>
    </source>
</evidence>
<reference evidence="17 18" key="1">
    <citation type="submission" date="2021-08" db="EMBL/GenBank/DDBJ databases">
        <title>Draft Genome Sequence of Phanerochaete sordida strain YK-624.</title>
        <authorList>
            <person name="Mori T."/>
            <person name="Dohra H."/>
            <person name="Suzuki T."/>
            <person name="Kawagishi H."/>
            <person name="Hirai H."/>
        </authorList>
    </citation>
    <scope>NUCLEOTIDE SEQUENCE [LARGE SCALE GENOMIC DNA]</scope>
    <source>
        <strain evidence="17 18">YK-624</strain>
    </source>
</reference>
<dbReference type="GO" id="GO:0016020">
    <property type="term" value="C:membrane"/>
    <property type="evidence" value="ECO:0007669"/>
    <property type="project" value="UniProtKB-SubCell"/>
</dbReference>
<keyword evidence="6" id="KW-0479">Metal-binding</keyword>
<evidence type="ECO:0000256" key="1">
    <source>
        <dbReference type="ARBA" id="ARBA00000900"/>
    </source>
</evidence>
<evidence type="ECO:0000256" key="6">
    <source>
        <dbReference type="ARBA" id="ARBA00022723"/>
    </source>
</evidence>
<evidence type="ECO:0000256" key="4">
    <source>
        <dbReference type="ARBA" id="ARBA00022679"/>
    </source>
</evidence>
<dbReference type="Proteomes" id="UP000703269">
    <property type="component" value="Unassembled WGS sequence"/>
</dbReference>
<dbReference type="SUPFAM" id="SSF57850">
    <property type="entry name" value="RING/U-box"/>
    <property type="match status" value="1"/>
</dbReference>
<feature type="compositionally biased region" description="Basic and acidic residues" evidence="14">
    <location>
        <begin position="240"/>
        <end position="250"/>
    </location>
</feature>
<dbReference type="AlphaFoldDB" id="A0A9P3GCA0"/>
<evidence type="ECO:0000256" key="9">
    <source>
        <dbReference type="ARBA" id="ARBA00022833"/>
    </source>
</evidence>
<keyword evidence="11 15" id="KW-0472">Membrane</keyword>
<dbReference type="PANTHER" id="PTHR45977">
    <property type="entry name" value="TARGET OF ERK KINASE MPK-1"/>
    <property type="match status" value="1"/>
</dbReference>
<dbReference type="Pfam" id="PF13639">
    <property type="entry name" value="zf-RING_2"/>
    <property type="match status" value="1"/>
</dbReference>
<dbReference type="GO" id="GO:0008270">
    <property type="term" value="F:zinc ion binding"/>
    <property type="evidence" value="ECO:0007669"/>
    <property type="project" value="UniProtKB-KW"/>
</dbReference>
<evidence type="ECO:0000256" key="7">
    <source>
        <dbReference type="ARBA" id="ARBA00022771"/>
    </source>
</evidence>
<dbReference type="EC" id="2.3.2.27" evidence="3"/>
<feature type="coiled-coil region" evidence="13">
    <location>
        <begin position="99"/>
        <end position="133"/>
    </location>
</feature>
<dbReference type="SMART" id="SM00184">
    <property type="entry name" value="RING"/>
    <property type="match status" value="1"/>
</dbReference>
<sequence length="593" mass="66497">MAAPTDPRASLTELERALRRVRSENDLPDDAGLTEVPRRSQQRQSIRVQRVRRSEDAVAFRQALQDAGFGETTGDAQPPHGRMPQRPAPARTNDDLRSQQELLEALQNLQQTLPELQTQVEQLTAAQNRQRERRVPPGLRGKILLFLGQVGPDAEVRSKLVSFVWSMLFGLAQFVVIVTLLAYSSKHESPTRPGETEWHACERPLGAWNAVWIVRCFLGCLHSYWTWRVELKRSLLQRSRNSDNDAENGRSTRSGRPSGASQNSRRDRPTSGNSRFDEVSGNDSQRNHQVPILLSRLGNLTDMLGIVWFLTAHILVYTSVKTCRFAAPHLWWLSFSILCILYFMILEVFLVGLIVFIFWPVAYLTWNIFLLCIGRHPVQRMPMRPEIGKVPKSLVDQIPLVLYIPPPPEDETKGKDNEESTPSIPYTYPPVNKPTPKKRRFAFLRRSNKPKKSEKQGKSAKPGADKDGGATWEDKWVPGDYPFVRLEGNRAACAICLMDFEEPQRAGAAKADGGAAADAGGDAALVQVDEVTRDDAQRLKLEDAGEGPQPLRLLGCGHVFHKTCVDPWLIDVSGRCPVCQRPVEVGKEGRTTG</sequence>
<organism evidence="17 18">
    <name type="scientific">Phanerochaete sordida</name>
    <dbReference type="NCBI Taxonomy" id="48140"/>
    <lineage>
        <taxon>Eukaryota</taxon>
        <taxon>Fungi</taxon>
        <taxon>Dikarya</taxon>
        <taxon>Basidiomycota</taxon>
        <taxon>Agaricomycotina</taxon>
        <taxon>Agaricomycetes</taxon>
        <taxon>Polyporales</taxon>
        <taxon>Phanerochaetaceae</taxon>
        <taxon>Phanerochaete</taxon>
    </lineage>
</organism>
<feature type="transmembrane region" description="Helical" evidence="15">
    <location>
        <begin position="356"/>
        <end position="374"/>
    </location>
</feature>